<proteinExistence type="predicted"/>
<dbReference type="Pfam" id="PF18941">
    <property type="entry name" value="DUF5688"/>
    <property type="match status" value="1"/>
</dbReference>
<gene>
    <name evidence="1" type="ORF">K040078D81_01130</name>
</gene>
<dbReference type="InterPro" id="IPR043743">
    <property type="entry name" value="DUF5688"/>
</dbReference>
<accession>A0ABQ0B3H1</accession>
<dbReference type="Proteomes" id="UP001600943">
    <property type="component" value="Unassembled WGS sequence"/>
</dbReference>
<dbReference type="EMBL" id="BAABYW010000001">
    <property type="protein sequence ID" value="GAA6405996.1"/>
    <property type="molecule type" value="Genomic_DNA"/>
</dbReference>
<evidence type="ECO:0000313" key="1">
    <source>
        <dbReference type="EMBL" id="GAA6405996.1"/>
    </source>
</evidence>
<evidence type="ECO:0000313" key="2">
    <source>
        <dbReference type="Proteomes" id="UP001600943"/>
    </source>
</evidence>
<reference evidence="1 2" key="1">
    <citation type="submission" date="2024-04" db="EMBL/GenBank/DDBJ databases">
        <title>Defined microbial consortia suppress multidrug-resistant proinflammatory Enterobacteriaceae via ecological control.</title>
        <authorList>
            <person name="Furuichi M."/>
            <person name="Kawaguchi T."/>
            <person name="Pust M."/>
            <person name="Yasuma K."/>
            <person name="Plichta D."/>
            <person name="Hasegawa N."/>
            <person name="Ohya T."/>
            <person name="Bhattarai S."/>
            <person name="Sasajima S."/>
            <person name="Aoto Y."/>
            <person name="Tuganbaev T."/>
            <person name="Yaginuma M."/>
            <person name="Ueda M."/>
            <person name="Okahashi N."/>
            <person name="Amafuji K."/>
            <person name="Kiridooshi Y."/>
            <person name="Sugita K."/>
            <person name="Strazar M."/>
            <person name="Skelly A."/>
            <person name="Suda W."/>
            <person name="Hattori M."/>
            <person name="Nakamoto N."/>
            <person name="Caballero S."/>
            <person name="Norman J."/>
            <person name="Olle B."/>
            <person name="Tanoue T."/>
            <person name="Arita M."/>
            <person name="Bucci V."/>
            <person name="Atarashi K."/>
            <person name="Xavier R."/>
            <person name="Honda K."/>
        </authorList>
    </citation>
    <scope>NUCLEOTIDE SEQUENCE [LARGE SCALE GENOMIC DNA]</scope>
    <source>
        <strain evidence="2">k04-0078-D8-1</strain>
    </source>
</reference>
<name>A0ABQ0B3H1_9FIRM</name>
<organism evidence="1 2">
    <name type="scientific">Blautia hominis</name>
    <dbReference type="NCBI Taxonomy" id="2025493"/>
    <lineage>
        <taxon>Bacteria</taxon>
        <taxon>Bacillati</taxon>
        <taxon>Bacillota</taxon>
        <taxon>Clostridia</taxon>
        <taxon>Lachnospirales</taxon>
        <taxon>Lachnospiraceae</taxon>
        <taxon>Blautia</taxon>
    </lineage>
</organism>
<comment type="caution">
    <text evidence="1">The sequence shown here is derived from an EMBL/GenBank/DDBJ whole genome shotgun (WGS) entry which is preliminary data.</text>
</comment>
<keyword evidence="2" id="KW-1185">Reference proteome</keyword>
<sequence length="293" mass="33712">MNYEEFQEELQQEVTEKLDPHTTVAITQLQGNNGVFRSELKFMTPQNDNLGTVNLDGYYESFLNGMELSQIANEIVNLQEQLRSKSQLVAYDLSDFNQVRDRIIFRLVNAKKNTKQLTDKPHLPFLDLAVVYYIVLDKSSSGVTSSPIYYKHLKHWNVDTATLHACAQSNGLRIFPPTLEPISSVLKEIVPNIEDDFDLVPAYVLSNKELHWGATSILYDQVLQNIGDLLHMNYYVAPSSIHETIIYPDFFCIPREELNATVQFVNKYAVKPEEILSNHIYYYDRIAGRLKMP</sequence>
<dbReference type="RefSeq" id="WP_256162315.1">
    <property type="nucleotide sequence ID" value="NZ_BAABYW010000001.1"/>
</dbReference>
<protein>
    <submittedName>
        <fullName evidence="1">Uncharacterized protein</fullName>
    </submittedName>
</protein>